<proteinExistence type="predicted"/>
<evidence type="ECO:0000313" key="2">
    <source>
        <dbReference type="EMBL" id="GEP01842.1"/>
    </source>
</evidence>
<reference evidence="2 3" key="1">
    <citation type="submission" date="2019-07" db="EMBL/GenBank/DDBJ databases">
        <title>Whole genome shotgun sequence of Methylobacterium haplocladii NBRC 107714.</title>
        <authorList>
            <person name="Hosoyama A."/>
            <person name="Uohara A."/>
            <person name="Ohji S."/>
            <person name="Ichikawa N."/>
        </authorList>
    </citation>
    <scope>NUCLEOTIDE SEQUENCE [LARGE SCALE GENOMIC DNA]</scope>
    <source>
        <strain evidence="2 3">NBRC 107714</strain>
    </source>
</reference>
<accession>A0A512IVU9</accession>
<dbReference type="Proteomes" id="UP000321258">
    <property type="component" value="Unassembled WGS sequence"/>
</dbReference>
<organism evidence="2 3">
    <name type="scientific">Methylobacterium haplocladii</name>
    <dbReference type="NCBI Taxonomy" id="1176176"/>
    <lineage>
        <taxon>Bacteria</taxon>
        <taxon>Pseudomonadati</taxon>
        <taxon>Pseudomonadota</taxon>
        <taxon>Alphaproteobacteria</taxon>
        <taxon>Hyphomicrobiales</taxon>
        <taxon>Methylobacteriaceae</taxon>
        <taxon>Methylobacterium</taxon>
    </lineage>
</organism>
<protein>
    <submittedName>
        <fullName evidence="2">Uncharacterized protein</fullName>
    </submittedName>
</protein>
<evidence type="ECO:0000256" key="1">
    <source>
        <dbReference type="SAM" id="MobiDB-lite"/>
    </source>
</evidence>
<dbReference type="EMBL" id="BJZT01000059">
    <property type="protein sequence ID" value="GEP01842.1"/>
    <property type="molecule type" value="Genomic_DNA"/>
</dbReference>
<comment type="caution">
    <text evidence="2">The sequence shown here is derived from an EMBL/GenBank/DDBJ whole genome shotgun (WGS) entry which is preliminary data.</text>
</comment>
<evidence type="ECO:0000313" key="3">
    <source>
        <dbReference type="Proteomes" id="UP000321258"/>
    </source>
</evidence>
<dbReference type="AlphaFoldDB" id="A0A512IVU9"/>
<name>A0A512IVU9_9HYPH</name>
<feature type="region of interest" description="Disordered" evidence="1">
    <location>
        <begin position="1"/>
        <end position="42"/>
    </location>
</feature>
<sequence length="150" mass="14853">MAGAGSHLAPATFGKESGTDIPPRSPAPPPIGRQGRSPAPVDAFVGVGHPLMPVGHVARGLARLATKGVRTAKVLSMGGVPVVVTKALPEGVHAMMLADRIEAVRTATGQVVATVARDAFPCAAALPRTAGTAASGRLGSLDTANAIVGA</sequence>
<keyword evidence="3" id="KW-1185">Reference proteome</keyword>
<gene>
    <name evidence="2" type="ORF">MHA02_42290</name>
</gene>